<evidence type="ECO:0000256" key="9">
    <source>
        <dbReference type="SAM" id="Phobius"/>
    </source>
</evidence>
<dbReference type="AlphaFoldDB" id="A0A7W2INB8"/>
<dbReference type="GO" id="GO:0005886">
    <property type="term" value="C:plasma membrane"/>
    <property type="evidence" value="ECO:0007669"/>
    <property type="project" value="UniProtKB-SubCell"/>
</dbReference>
<dbReference type="Pfam" id="PF13231">
    <property type="entry name" value="PMT_2"/>
    <property type="match status" value="1"/>
</dbReference>
<feature type="transmembrane region" description="Helical" evidence="9">
    <location>
        <begin position="285"/>
        <end position="306"/>
    </location>
</feature>
<evidence type="ECO:0000313" key="11">
    <source>
        <dbReference type="EMBL" id="MBA5690573.1"/>
    </source>
</evidence>
<evidence type="ECO:0000256" key="3">
    <source>
        <dbReference type="ARBA" id="ARBA00022676"/>
    </source>
</evidence>
<dbReference type="PANTHER" id="PTHR33908">
    <property type="entry name" value="MANNOSYLTRANSFERASE YKCB-RELATED"/>
    <property type="match status" value="1"/>
</dbReference>
<feature type="transmembrane region" description="Helical" evidence="9">
    <location>
        <begin position="318"/>
        <end position="335"/>
    </location>
</feature>
<reference evidence="11 12" key="1">
    <citation type="submission" date="2020-07" db="EMBL/GenBank/DDBJ databases">
        <title>Novel species isolated from subtropical streams in China.</title>
        <authorList>
            <person name="Lu H."/>
        </authorList>
    </citation>
    <scope>NUCLEOTIDE SEQUENCE [LARGE SCALE GENOMIC DNA]</scope>
    <source>
        <strain evidence="11 12">LX47W</strain>
    </source>
</reference>
<feature type="transmembrane region" description="Helical" evidence="9">
    <location>
        <begin position="88"/>
        <end position="106"/>
    </location>
</feature>
<evidence type="ECO:0000259" key="10">
    <source>
        <dbReference type="Pfam" id="PF13231"/>
    </source>
</evidence>
<dbReference type="PANTHER" id="PTHR33908:SF11">
    <property type="entry name" value="MEMBRANE PROTEIN"/>
    <property type="match status" value="1"/>
</dbReference>
<feature type="transmembrane region" description="Helical" evidence="9">
    <location>
        <begin position="341"/>
        <end position="361"/>
    </location>
</feature>
<proteinExistence type="predicted"/>
<keyword evidence="2" id="KW-1003">Cell membrane</keyword>
<feature type="transmembrane region" description="Helical" evidence="9">
    <location>
        <begin position="202"/>
        <end position="219"/>
    </location>
</feature>
<keyword evidence="6 9" id="KW-1133">Transmembrane helix</keyword>
<dbReference type="EMBL" id="JACEZU010000019">
    <property type="protein sequence ID" value="MBA5690573.1"/>
    <property type="molecule type" value="Genomic_DNA"/>
</dbReference>
<feature type="compositionally biased region" description="Polar residues" evidence="8">
    <location>
        <begin position="572"/>
        <end position="582"/>
    </location>
</feature>
<feature type="transmembrane region" description="Helical" evidence="9">
    <location>
        <begin position="231"/>
        <end position="251"/>
    </location>
</feature>
<feature type="domain" description="Glycosyltransferase RgtA/B/C/D-like" evidence="10">
    <location>
        <begin position="85"/>
        <end position="242"/>
    </location>
</feature>
<feature type="transmembrane region" description="Helical" evidence="9">
    <location>
        <begin position="411"/>
        <end position="438"/>
    </location>
</feature>
<evidence type="ECO:0000256" key="8">
    <source>
        <dbReference type="SAM" id="MobiDB-lite"/>
    </source>
</evidence>
<feature type="transmembrane region" description="Helical" evidence="9">
    <location>
        <begin position="30"/>
        <end position="48"/>
    </location>
</feature>
<feature type="transmembrane region" description="Helical" evidence="9">
    <location>
        <begin position="139"/>
        <end position="155"/>
    </location>
</feature>
<dbReference type="RefSeq" id="WP_182157400.1">
    <property type="nucleotide sequence ID" value="NZ_JACEZU010000019.1"/>
</dbReference>
<protein>
    <submittedName>
        <fullName evidence="11">Glycosyltransferase family 39 protein</fullName>
    </submittedName>
</protein>
<gene>
    <name evidence="11" type="ORF">H3H39_26405</name>
</gene>
<evidence type="ECO:0000256" key="1">
    <source>
        <dbReference type="ARBA" id="ARBA00004651"/>
    </source>
</evidence>
<evidence type="ECO:0000256" key="5">
    <source>
        <dbReference type="ARBA" id="ARBA00022692"/>
    </source>
</evidence>
<dbReference type="Proteomes" id="UP000573499">
    <property type="component" value="Unassembled WGS sequence"/>
</dbReference>
<keyword evidence="4 11" id="KW-0808">Transferase</keyword>
<evidence type="ECO:0000256" key="6">
    <source>
        <dbReference type="ARBA" id="ARBA00022989"/>
    </source>
</evidence>
<feature type="transmembrane region" description="Helical" evidence="9">
    <location>
        <begin position="162"/>
        <end position="182"/>
    </location>
</feature>
<dbReference type="InterPro" id="IPR038731">
    <property type="entry name" value="RgtA/B/C-like"/>
</dbReference>
<feature type="region of interest" description="Disordered" evidence="8">
    <location>
        <begin position="572"/>
        <end position="591"/>
    </location>
</feature>
<evidence type="ECO:0000313" key="12">
    <source>
        <dbReference type="Proteomes" id="UP000573499"/>
    </source>
</evidence>
<dbReference type="GO" id="GO:0016763">
    <property type="term" value="F:pentosyltransferase activity"/>
    <property type="evidence" value="ECO:0007669"/>
    <property type="project" value="TreeGrafter"/>
</dbReference>
<sequence>MHQSVVKRLLNCFAKGKADRYAISSNLSRGVQAYVVVVLVFTFSGLVGHDPWKADEAYVFGVVQHMYESSDWVVPMLAGEPFMEKPPLFYWMATAFASIFSHWLPLHDGARLASGFFMSVACWALGTTARIWWGAGMGRYAALILIACLGTLVQSHMMMPDLPLLASFAISALGFATILSRAHLGGFLLGMGVGIGFLSKGLLAPAVMVLTALLLPLCFEAWRLRAYWRGLLTAVVVSLPWCVIWPLVLYMRSPTLFMDWFWINNIGRFAGFSVPRLGTEHLPWFWSQTIPWFTFPGLPVALWMLWSRRHTALREPPIQYALVAFSVLMLVLATSSSARCIYAWPLMVPIAILAGPGACALPLQSERLWVGLSLTLFGVFSLIIWTGWVSMMSNGVPPNWPYLLRLLPVEFVPRFSVLPIAAAVLVTLAALLALWMFWRRPARGLAIWVVGVTLSWSLLTTLWMPWLDFAKSYRSVFVSMPIPAHTNCIASIGLGEGERAMLRYFTGRDPVRREISPAADCTVLLVQREAVFGEPDIDPSRWRELWRGSRPGITNERFWLFQRERGASSRLTFTGHTHSSPQPVIDKSPTF</sequence>
<feature type="transmembrane region" description="Helical" evidence="9">
    <location>
        <begin position="368"/>
        <end position="391"/>
    </location>
</feature>
<accession>A0A7W2INB8</accession>
<dbReference type="GO" id="GO:0009103">
    <property type="term" value="P:lipopolysaccharide biosynthetic process"/>
    <property type="evidence" value="ECO:0007669"/>
    <property type="project" value="UniProtKB-ARBA"/>
</dbReference>
<keyword evidence="7 9" id="KW-0472">Membrane</keyword>
<keyword evidence="3" id="KW-0328">Glycosyltransferase</keyword>
<comment type="subcellular location">
    <subcellularLocation>
        <location evidence="1">Cell membrane</location>
        <topology evidence="1">Multi-pass membrane protein</topology>
    </subcellularLocation>
</comment>
<evidence type="ECO:0000256" key="7">
    <source>
        <dbReference type="ARBA" id="ARBA00023136"/>
    </source>
</evidence>
<feature type="transmembrane region" description="Helical" evidence="9">
    <location>
        <begin position="445"/>
        <end position="466"/>
    </location>
</feature>
<name>A0A7W2INB8_9BURK</name>
<evidence type="ECO:0000256" key="4">
    <source>
        <dbReference type="ARBA" id="ARBA00022679"/>
    </source>
</evidence>
<evidence type="ECO:0000256" key="2">
    <source>
        <dbReference type="ARBA" id="ARBA00022475"/>
    </source>
</evidence>
<feature type="transmembrane region" description="Helical" evidence="9">
    <location>
        <begin position="113"/>
        <end position="133"/>
    </location>
</feature>
<keyword evidence="12" id="KW-1185">Reference proteome</keyword>
<dbReference type="InterPro" id="IPR050297">
    <property type="entry name" value="LipidA_mod_glycosyltrf_83"/>
</dbReference>
<keyword evidence="5 9" id="KW-0812">Transmembrane</keyword>
<organism evidence="11 12">
    <name type="scientific">Rugamonas apoptosis</name>
    <dbReference type="NCBI Taxonomy" id="2758570"/>
    <lineage>
        <taxon>Bacteria</taxon>
        <taxon>Pseudomonadati</taxon>
        <taxon>Pseudomonadota</taxon>
        <taxon>Betaproteobacteria</taxon>
        <taxon>Burkholderiales</taxon>
        <taxon>Oxalobacteraceae</taxon>
        <taxon>Telluria group</taxon>
        <taxon>Rugamonas</taxon>
    </lineage>
</organism>
<comment type="caution">
    <text evidence="11">The sequence shown here is derived from an EMBL/GenBank/DDBJ whole genome shotgun (WGS) entry which is preliminary data.</text>
</comment>